<keyword evidence="1" id="KW-0175">Coiled coil</keyword>
<sequence>MWNRVLTMIVSSETHHGTKKAPDVSWQDYFEEGLGKKIDEVPMTFQLKQLKFEDAVVALSTHIALLRKELEKVEKQVKTLSDRLDKKQQAVKRRDEKVKKKAEKVVKAVNEGNELGTTQKQKKRRRQLYHAKKLWRGKTTVCRRPRHRTKTKDPNGFSSPLQEPRKVITLDQKLQAVAYFKQLKAEKAAAKESLLEPRPATMTRAELKARKEKREKLRGVARRNIQAAVRDKFKQFLSQGSQVLKWERVAEKEAWEEIPAMVRSRLTCTTNSWREKLGLPRKGKPLGGKIPITLQKELDMLMMEMSMGSSSVSVRKEMVTAEAVVASSVVSWDKIIQMSVDAWQNLAKSVFESSWVVTGYFEPEHFQQFHGTAAVPTAQAAKTVLDPTGLAKNDYKAILEGDPGATSVKAKKQKEILSKLERTDRFLVFNRRTGELATTEWVKKYLTANPATGKPQMKNEKSTAKPWVMTLRIVINQALVEVSLRPYEAADFRAVRCYDIQNGLPQKQLTTITQGYQHLHLRPGPTIVVPQREVQSHVLAIDRSWQEDLEFWSSDWEMPSPGGNHVRMVRVRKTRNSKDWTPGLARVQ</sequence>
<dbReference type="EMBL" id="CAXAMN010021361">
    <property type="protein sequence ID" value="CAK9058484.1"/>
    <property type="molecule type" value="Genomic_DNA"/>
</dbReference>
<organism evidence="2 3">
    <name type="scientific">Durusdinium trenchii</name>
    <dbReference type="NCBI Taxonomy" id="1381693"/>
    <lineage>
        <taxon>Eukaryota</taxon>
        <taxon>Sar</taxon>
        <taxon>Alveolata</taxon>
        <taxon>Dinophyceae</taxon>
        <taxon>Suessiales</taxon>
        <taxon>Symbiodiniaceae</taxon>
        <taxon>Durusdinium</taxon>
    </lineage>
</organism>
<evidence type="ECO:0000256" key="1">
    <source>
        <dbReference type="SAM" id="Coils"/>
    </source>
</evidence>
<comment type="caution">
    <text evidence="2">The sequence shown here is derived from an EMBL/GenBank/DDBJ whole genome shotgun (WGS) entry which is preliminary data.</text>
</comment>
<protein>
    <submittedName>
        <fullName evidence="2">Uncharacterized protein</fullName>
    </submittedName>
</protein>
<name>A0ABP0N4E2_9DINO</name>
<feature type="coiled-coil region" evidence="1">
    <location>
        <begin position="56"/>
        <end position="90"/>
    </location>
</feature>
<proteinExistence type="predicted"/>
<evidence type="ECO:0000313" key="2">
    <source>
        <dbReference type="EMBL" id="CAK9058484.1"/>
    </source>
</evidence>
<dbReference type="Proteomes" id="UP001642484">
    <property type="component" value="Unassembled WGS sequence"/>
</dbReference>
<accession>A0ABP0N4E2</accession>
<reference evidence="2 3" key="1">
    <citation type="submission" date="2024-02" db="EMBL/GenBank/DDBJ databases">
        <authorList>
            <person name="Chen Y."/>
            <person name="Shah S."/>
            <person name="Dougan E. K."/>
            <person name="Thang M."/>
            <person name="Chan C."/>
        </authorList>
    </citation>
    <scope>NUCLEOTIDE SEQUENCE [LARGE SCALE GENOMIC DNA]</scope>
</reference>
<evidence type="ECO:0000313" key="3">
    <source>
        <dbReference type="Proteomes" id="UP001642484"/>
    </source>
</evidence>
<keyword evidence="3" id="KW-1185">Reference proteome</keyword>
<gene>
    <name evidence="2" type="ORF">CCMP2556_LOCUS28836</name>
</gene>